<keyword evidence="9" id="KW-1185">Reference proteome</keyword>
<name>A0ABW6B6L3_9SPHI</name>
<comment type="caution">
    <text evidence="8">The sequence shown here is derived from an EMBL/GenBank/DDBJ whole genome shotgun (WGS) entry which is preliminary data.</text>
</comment>
<dbReference type="InterPro" id="IPR033985">
    <property type="entry name" value="SusD-like_N"/>
</dbReference>
<keyword evidence="5" id="KW-0998">Cell outer membrane</keyword>
<evidence type="ECO:0000313" key="8">
    <source>
        <dbReference type="EMBL" id="MFD2964562.1"/>
    </source>
</evidence>
<dbReference type="Proteomes" id="UP001597560">
    <property type="component" value="Unassembled WGS sequence"/>
</dbReference>
<reference evidence="9" key="1">
    <citation type="journal article" date="2019" name="Int. J. Syst. Evol. Microbiol.">
        <title>The Global Catalogue of Microorganisms (GCM) 10K type strain sequencing project: providing services to taxonomists for standard genome sequencing and annotation.</title>
        <authorList>
            <consortium name="The Broad Institute Genomics Platform"/>
            <consortium name="The Broad Institute Genome Sequencing Center for Infectious Disease"/>
            <person name="Wu L."/>
            <person name="Ma J."/>
        </authorList>
    </citation>
    <scope>NUCLEOTIDE SEQUENCE [LARGE SCALE GENOMIC DNA]</scope>
    <source>
        <strain evidence="9">KCTC 23098</strain>
    </source>
</reference>
<feature type="domain" description="RagB/SusD" evidence="6">
    <location>
        <begin position="333"/>
        <end position="453"/>
    </location>
</feature>
<organism evidence="8 9">
    <name type="scientific">Olivibacter jilunii</name>
    <dbReference type="NCBI Taxonomy" id="985016"/>
    <lineage>
        <taxon>Bacteria</taxon>
        <taxon>Pseudomonadati</taxon>
        <taxon>Bacteroidota</taxon>
        <taxon>Sphingobacteriia</taxon>
        <taxon>Sphingobacteriales</taxon>
        <taxon>Sphingobacteriaceae</taxon>
        <taxon>Olivibacter</taxon>
    </lineage>
</organism>
<evidence type="ECO:0000256" key="1">
    <source>
        <dbReference type="ARBA" id="ARBA00004442"/>
    </source>
</evidence>
<protein>
    <submittedName>
        <fullName evidence="8">RagB/SusD family nutrient uptake outer membrane protein</fullName>
    </submittedName>
</protein>
<proteinExistence type="inferred from homology"/>
<dbReference type="EMBL" id="JBHUPA010000016">
    <property type="protein sequence ID" value="MFD2964562.1"/>
    <property type="molecule type" value="Genomic_DNA"/>
</dbReference>
<accession>A0ABW6B6L3</accession>
<comment type="similarity">
    <text evidence="2">Belongs to the SusD family.</text>
</comment>
<dbReference type="InterPro" id="IPR011990">
    <property type="entry name" value="TPR-like_helical_dom_sf"/>
</dbReference>
<evidence type="ECO:0000256" key="2">
    <source>
        <dbReference type="ARBA" id="ARBA00006275"/>
    </source>
</evidence>
<sequence>MKKISVLLLIACVSNFFSCKKYLDKVPDKRLVIPHTLNDLQGLLDDYNNMILTIGEGEVSADDYYLTSNDWRSLADEGLRRMYVWEKDYLFSSSANAWLFAYRIVYWSNVVLENIENIDRNHNNTNEWDDLKGQALFMRGKTFLDIATVWAQAYDMEDANNEPGIPLRLNADFNIPSTRAGLADTYQQIIKDLSEAALLLKDSSVHPVRPSRAAAYGMLARAYLYMRDYTNCLHYSELSLRLKNDLMDYNELQGDALFPIKEFNKEVIFASYMAAPQALNINRAKIDSNLYSSYAADDLRRKIFFRDNGDGTVGFRGSYFGGLALFSGLSVNELYLQLAECLIRQGDVNGGLSYLNVLLKTRWKVEDGTSLYKFKTASSASEALDIVLTERRKELLMRGLRWADIKRLNKDDRNIGIRRKVEGKIYELPPNDLRYALPIPEDVIDRTGMPQNPR</sequence>
<evidence type="ECO:0000259" key="7">
    <source>
        <dbReference type="Pfam" id="PF14322"/>
    </source>
</evidence>
<evidence type="ECO:0000256" key="5">
    <source>
        <dbReference type="ARBA" id="ARBA00023237"/>
    </source>
</evidence>
<evidence type="ECO:0000256" key="4">
    <source>
        <dbReference type="ARBA" id="ARBA00023136"/>
    </source>
</evidence>
<keyword evidence="3" id="KW-0732">Signal</keyword>
<gene>
    <name evidence="8" type="ORF">ACFS6J_22365</name>
</gene>
<feature type="domain" description="SusD-like N-terminal" evidence="7">
    <location>
        <begin position="21"/>
        <end position="224"/>
    </location>
</feature>
<keyword evidence="4" id="KW-0472">Membrane</keyword>
<dbReference type="Pfam" id="PF14322">
    <property type="entry name" value="SusD-like_3"/>
    <property type="match status" value="1"/>
</dbReference>
<dbReference type="SUPFAM" id="SSF48452">
    <property type="entry name" value="TPR-like"/>
    <property type="match status" value="1"/>
</dbReference>
<evidence type="ECO:0000259" key="6">
    <source>
        <dbReference type="Pfam" id="PF07980"/>
    </source>
</evidence>
<dbReference type="Gene3D" id="1.25.40.390">
    <property type="match status" value="1"/>
</dbReference>
<dbReference type="Pfam" id="PF07980">
    <property type="entry name" value="SusD_RagB"/>
    <property type="match status" value="1"/>
</dbReference>
<dbReference type="InterPro" id="IPR012944">
    <property type="entry name" value="SusD_RagB_dom"/>
</dbReference>
<dbReference type="RefSeq" id="WP_377612817.1">
    <property type="nucleotide sequence ID" value="NZ_JBHUPA010000016.1"/>
</dbReference>
<evidence type="ECO:0000313" key="9">
    <source>
        <dbReference type="Proteomes" id="UP001597560"/>
    </source>
</evidence>
<evidence type="ECO:0000256" key="3">
    <source>
        <dbReference type="ARBA" id="ARBA00022729"/>
    </source>
</evidence>
<comment type="subcellular location">
    <subcellularLocation>
        <location evidence="1">Cell outer membrane</location>
    </subcellularLocation>
</comment>